<dbReference type="EMBL" id="CAADEZ010000061">
    <property type="protein sequence ID" value="VFJ48603.1"/>
    <property type="molecule type" value="Genomic_DNA"/>
</dbReference>
<organism evidence="1">
    <name type="scientific">Candidatus Kentrum sp. FM</name>
    <dbReference type="NCBI Taxonomy" id="2126340"/>
    <lineage>
        <taxon>Bacteria</taxon>
        <taxon>Pseudomonadati</taxon>
        <taxon>Pseudomonadota</taxon>
        <taxon>Gammaproteobacteria</taxon>
        <taxon>Candidatus Kentrum</taxon>
    </lineage>
</organism>
<name>A0A450S9E2_9GAMM</name>
<evidence type="ECO:0000313" key="1">
    <source>
        <dbReference type="EMBL" id="VFJ48603.1"/>
    </source>
</evidence>
<dbReference type="EMBL" id="CAADFA010000065">
    <property type="protein sequence ID" value="VFJ48978.1"/>
    <property type="molecule type" value="Genomic_DNA"/>
</dbReference>
<evidence type="ECO:0000313" key="2">
    <source>
        <dbReference type="EMBL" id="VFJ48978.1"/>
    </source>
</evidence>
<reference evidence="1" key="1">
    <citation type="submission" date="2019-02" db="EMBL/GenBank/DDBJ databases">
        <authorList>
            <person name="Gruber-Vodicka R. H."/>
            <person name="Seah K. B. B."/>
        </authorList>
    </citation>
    <scope>NUCLEOTIDE SEQUENCE</scope>
    <source>
        <strain evidence="1">BECK_BZ163</strain>
        <strain evidence="2">BECK_BZ165</strain>
    </source>
</reference>
<gene>
    <name evidence="1" type="ORF">BECKFM1743A_GA0114220_1006112</name>
    <name evidence="2" type="ORF">BECKFM1743C_GA0114222_1006512</name>
</gene>
<proteinExistence type="predicted"/>
<sequence>MPNLYAWNTARTGFVAYPNVREARLFHPTRDRQFFGLCSIHLSPNKKIRPAR</sequence>
<dbReference type="AlphaFoldDB" id="A0A450S9E2"/>
<protein>
    <submittedName>
        <fullName evidence="1">Uncharacterized protein</fullName>
    </submittedName>
</protein>
<accession>A0A450S9E2</accession>